<dbReference type="Proteomes" id="UP000078544">
    <property type="component" value="Unassembled WGS sequence"/>
</dbReference>
<evidence type="ECO:0000313" key="2">
    <source>
        <dbReference type="Proteomes" id="UP000078544"/>
    </source>
</evidence>
<evidence type="ECO:0000313" key="1">
    <source>
        <dbReference type="EMBL" id="KZZ93267.1"/>
    </source>
</evidence>
<proteinExistence type="predicted"/>
<accession>A0A167ZZ21</accession>
<reference evidence="1 2" key="1">
    <citation type="journal article" date="2016" name="Genome Biol. Evol.">
        <title>Divergent and convergent evolution of fungal pathogenicity.</title>
        <authorList>
            <person name="Shang Y."/>
            <person name="Xiao G."/>
            <person name="Zheng P."/>
            <person name="Cen K."/>
            <person name="Zhan S."/>
            <person name="Wang C."/>
        </authorList>
    </citation>
    <scope>NUCLEOTIDE SEQUENCE [LARGE SCALE GENOMIC DNA]</scope>
    <source>
        <strain evidence="1 2">RCEF 2490</strain>
    </source>
</reference>
<protein>
    <submittedName>
        <fullName evidence="1">Uncharacterized protein</fullName>
    </submittedName>
</protein>
<organism evidence="1 2">
    <name type="scientific">Moelleriella libera RCEF 2490</name>
    <dbReference type="NCBI Taxonomy" id="1081109"/>
    <lineage>
        <taxon>Eukaryota</taxon>
        <taxon>Fungi</taxon>
        <taxon>Dikarya</taxon>
        <taxon>Ascomycota</taxon>
        <taxon>Pezizomycotina</taxon>
        <taxon>Sordariomycetes</taxon>
        <taxon>Hypocreomycetidae</taxon>
        <taxon>Hypocreales</taxon>
        <taxon>Clavicipitaceae</taxon>
        <taxon>Moelleriella</taxon>
    </lineage>
</organism>
<keyword evidence="2" id="KW-1185">Reference proteome</keyword>
<gene>
    <name evidence="1" type="ORF">AAL_05652</name>
</gene>
<dbReference type="AlphaFoldDB" id="A0A167ZZ21"/>
<sequence>MLTIADLRHWPAYTTTRSARLSATELHGKNDRQDDELSPQKLAGIDLFSLLGRASKAARNAMRCSYEYHGIALVILT</sequence>
<name>A0A167ZZ21_9HYPO</name>
<comment type="caution">
    <text evidence="1">The sequence shown here is derived from an EMBL/GenBank/DDBJ whole genome shotgun (WGS) entry which is preliminary data.</text>
</comment>
<dbReference type="EMBL" id="AZGY01000013">
    <property type="protein sequence ID" value="KZZ93267.1"/>
    <property type="molecule type" value="Genomic_DNA"/>
</dbReference>